<sequence length="97" mass="9955">MSPSPSCHPAPLPVAIPSSTPFSTNPKMFSCANYERGCRGRCNSPNGRCASCITLNLQAPARSPSANAASPAITYSALTSSFASLVNSPPPTSPKTT</sequence>
<dbReference type="EMBL" id="JBBPDW010000006">
    <property type="protein sequence ID" value="KAK7551655.1"/>
    <property type="molecule type" value="Genomic_DNA"/>
</dbReference>
<evidence type="ECO:0000313" key="1">
    <source>
        <dbReference type="EMBL" id="KAK7551655.1"/>
    </source>
</evidence>
<dbReference type="Proteomes" id="UP001365128">
    <property type="component" value="Unassembled WGS sequence"/>
</dbReference>
<gene>
    <name evidence="1" type="ORF">IWX46DRAFT_593058</name>
</gene>
<organism evidence="1 2">
    <name type="scientific">Phyllosticta citricarpa</name>
    <dbReference type="NCBI Taxonomy" id="55181"/>
    <lineage>
        <taxon>Eukaryota</taxon>
        <taxon>Fungi</taxon>
        <taxon>Dikarya</taxon>
        <taxon>Ascomycota</taxon>
        <taxon>Pezizomycotina</taxon>
        <taxon>Dothideomycetes</taxon>
        <taxon>Dothideomycetes incertae sedis</taxon>
        <taxon>Botryosphaeriales</taxon>
        <taxon>Phyllostictaceae</taxon>
        <taxon>Phyllosticta</taxon>
    </lineage>
</organism>
<evidence type="ECO:0000313" key="2">
    <source>
        <dbReference type="Proteomes" id="UP001365128"/>
    </source>
</evidence>
<accession>A0ABR1MMA1</accession>
<proteinExistence type="predicted"/>
<comment type="caution">
    <text evidence="1">The sequence shown here is derived from an EMBL/GenBank/DDBJ whole genome shotgun (WGS) entry which is preliminary data.</text>
</comment>
<protein>
    <submittedName>
        <fullName evidence="1">Uncharacterized protein</fullName>
    </submittedName>
</protein>
<keyword evidence="2" id="KW-1185">Reference proteome</keyword>
<reference evidence="1 2" key="1">
    <citation type="submission" date="2024-04" db="EMBL/GenBank/DDBJ databases">
        <title>Phyllosticta paracitricarpa is synonymous to the EU quarantine fungus P. citricarpa based on phylogenomic analyses.</title>
        <authorList>
            <consortium name="Lawrence Berkeley National Laboratory"/>
            <person name="Van Ingen-Buijs V.A."/>
            <person name="Van Westerhoven A.C."/>
            <person name="Haridas S."/>
            <person name="Skiadas P."/>
            <person name="Martin F."/>
            <person name="Groenewald J.Z."/>
            <person name="Crous P.W."/>
            <person name="Seidl M.F."/>
        </authorList>
    </citation>
    <scope>NUCLEOTIDE SEQUENCE [LARGE SCALE GENOMIC DNA]</scope>
    <source>
        <strain evidence="1 2">CBS 122670</strain>
    </source>
</reference>
<name>A0ABR1MMA1_9PEZI</name>